<gene>
    <name evidence="1" type="ORF">MALGJ_00720</name>
</gene>
<accession>A0A7I9Y403</accession>
<protein>
    <submittedName>
        <fullName evidence="1">Uncharacterized protein</fullName>
    </submittedName>
</protein>
<sequence length="227" mass="24298">MTNPWVQDVTPDDPVQAVGWWADTLKVQRSSASVGSASGTNTVTFDHEVLADREHLVYFLACRGVFSGSYSWSLSGVPGIQYQAYRGINSAETHGFIAYFTAYNVPQGMHTAIATVTAQPGDTFSQIHAGAVGFSGASDVEGFYWQRGTGRTDFSDLSKYPQGGMLISGIVGQNPLPVINSDAGPVTELSSPDGRFKLLTVDTNGLDIAFSQNYSGEWVEISVGVEP</sequence>
<dbReference type="EMBL" id="BLKY01000001">
    <property type="protein sequence ID" value="GFG83396.1"/>
    <property type="molecule type" value="Genomic_DNA"/>
</dbReference>
<proteinExistence type="predicted"/>
<organism evidence="1 2">
    <name type="scientific">Mycolicibacter algericus</name>
    <name type="common">Mycobacterium algericum</name>
    <dbReference type="NCBI Taxonomy" id="1288388"/>
    <lineage>
        <taxon>Bacteria</taxon>
        <taxon>Bacillati</taxon>
        <taxon>Actinomycetota</taxon>
        <taxon>Actinomycetes</taxon>
        <taxon>Mycobacteriales</taxon>
        <taxon>Mycobacteriaceae</taxon>
        <taxon>Mycolicibacter</taxon>
    </lineage>
</organism>
<dbReference type="AlphaFoldDB" id="A0A7I9Y403"/>
<evidence type="ECO:0000313" key="2">
    <source>
        <dbReference type="Proteomes" id="UP000465305"/>
    </source>
</evidence>
<reference evidence="1 2" key="1">
    <citation type="journal article" date="2019" name="Emerg. Microbes Infect.">
        <title>Comprehensive subspecies identification of 175 nontuberculous mycobacteria species based on 7547 genomic profiles.</title>
        <authorList>
            <person name="Matsumoto Y."/>
            <person name="Kinjo T."/>
            <person name="Motooka D."/>
            <person name="Nabeya D."/>
            <person name="Jung N."/>
            <person name="Uechi K."/>
            <person name="Horii T."/>
            <person name="Iida T."/>
            <person name="Fujita J."/>
            <person name="Nakamura S."/>
        </authorList>
    </citation>
    <scope>NUCLEOTIDE SEQUENCE [LARGE SCALE GENOMIC DNA]</scope>
    <source>
        <strain evidence="1 2">JCM 30723</strain>
    </source>
</reference>
<dbReference type="Proteomes" id="UP000465305">
    <property type="component" value="Unassembled WGS sequence"/>
</dbReference>
<name>A0A7I9Y403_MYCAL</name>
<dbReference type="RefSeq" id="WP_083039822.1">
    <property type="nucleotide sequence ID" value="NZ_BLKY01000001.1"/>
</dbReference>
<comment type="caution">
    <text evidence="1">The sequence shown here is derived from an EMBL/GenBank/DDBJ whole genome shotgun (WGS) entry which is preliminary data.</text>
</comment>
<evidence type="ECO:0000313" key="1">
    <source>
        <dbReference type="EMBL" id="GFG83396.1"/>
    </source>
</evidence>